<dbReference type="Proteomes" id="UP000639643">
    <property type="component" value="Unassembled WGS sequence"/>
</dbReference>
<comment type="caution">
    <text evidence="1">The sequence shown here is derived from an EMBL/GenBank/DDBJ whole genome shotgun (WGS) entry which is preliminary data.</text>
</comment>
<protein>
    <submittedName>
        <fullName evidence="1">Uncharacterized protein</fullName>
    </submittedName>
</protein>
<dbReference type="EMBL" id="WIGM01000789">
    <property type="protein sequence ID" value="KAF6812389.1"/>
    <property type="molecule type" value="Genomic_DNA"/>
</dbReference>
<name>A0A8H6MX73_9PEZI</name>
<organism evidence="1 2">
    <name type="scientific">Colletotrichum musicola</name>
    <dbReference type="NCBI Taxonomy" id="2175873"/>
    <lineage>
        <taxon>Eukaryota</taxon>
        <taxon>Fungi</taxon>
        <taxon>Dikarya</taxon>
        <taxon>Ascomycota</taxon>
        <taxon>Pezizomycotina</taxon>
        <taxon>Sordariomycetes</taxon>
        <taxon>Hypocreomycetidae</taxon>
        <taxon>Glomerellales</taxon>
        <taxon>Glomerellaceae</taxon>
        <taxon>Colletotrichum</taxon>
        <taxon>Colletotrichum orchidearum species complex</taxon>
    </lineage>
</organism>
<proteinExistence type="predicted"/>
<sequence length="111" mass="12800">MRACGSEALRAIAYSSCWTRMWTPQEFASPIVFFLCREGAASTDRKQYPAVQHREPGNPGGLAKITRFEKFILHWQMHNNLTFAGSEDGRDFLMGSLMQTEHFMRLEILRD</sequence>
<dbReference type="AlphaFoldDB" id="A0A8H6MX73"/>
<gene>
    <name evidence="1" type="ORF">CMUS01_13070</name>
</gene>
<evidence type="ECO:0000313" key="1">
    <source>
        <dbReference type="EMBL" id="KAF6812389.1"/>
    </source>
</evidence>
<reference evidence="1" key="1">
    <citation type="journal article" date="2020" name="Phytopathology">
        <title>Genome Sequence Resources of Colletotrichum truncatum, C. plurivorum, C. musicola, and C. sojae: Four Species Pathogenic to Soybean (Glycine max).</title>
        <authorList>
            <person name="Rogerio F."/>
            <person name="Boufleur T.R."/>
            <person name="Ciampi-Guillardi M."/>
            <person name="Sukno S.A."/>
            <person name="Thon M.R."/>
            <person name="Massola Junior N.S."/>
            <person name="Baroncelli R."/>
        </authorList>
    </citation>
    <scope>NUCLEOTIDE SEQUENCE</scope>
    <source>
        <strain evidence="1">LFN0074</strain>
    </source>
</reference>
<evidence type="ECO:0000313" key="2">
    <source>
        <dbReference type="Proteomes" id="UP000639643"/>
    </source>
</evidence>
<keyword evidence="2" id="KW-1185">Reference proteome</keyword>
<accession>A0A8H6MX73</accession>